<feature type="compositionally biased region" description="Basic and acidic residues" evidence="1">
    <location>
        <begin position="338"/>
        <end position="348"/>
    </location>
</feature>
<dbReference type="AlphaFoldDB" id="A0A091DNV5"/>
<feature type="region of interest" description="Disordered" evidence="1">
    <location>
        <begin position="296"/>
        <end position="326"/>
    </location>
</feature>
<keyword evidence="3" id="KW-1185">Reference proteome</keyword>
<proteinExistence type="predicted"/>
<feature type="region of interest" description="Disordered" evidence="1">
    <location>
        <begin position="338"/>
        <end position="413"/>
    </location>
</feature>
<sequence length="413" mass="44999">MRSKSSRPTSYLEAIESCIRDMTSPEAQPQASRAAFTATMEPPLTGDDSVNLSSQFYQHSYQKTLSHPKWKGPAPTELDHSLLPLLGCVPDVLSITLPSHSIKEKPHTMPYQIPEPTGSRLVCPERNHAYCQDDDNQICQGTWQNALHIVYRCLSPSPTVPPSARSVPPSNLLLPCPPTQSLMRHQAGRPQRLLLELQQQCPTCPTLVLLFGPSLYSIHVALSLTETPPLPLLKVVQCCFNYLSVQVGYPVGGKALVQATFTPEAMWQHDGSPIHQEERKSPVFSGATHKLLDPSASVATRPVRGQSLSGARRLRPGALHSELRKGRRRAAALERIGARDGKAEERRPYSKSPLARGAASFPTPSSTRSYRACTAMQRDPGSGGQGAGHADCQGAPKRRARGLLEPVVSGEGR</sequence>
<dbReference type="Proteomes" id="UP000028990">
    <property type="component" value="Unassembled WGS sequence"/>
</dbReference>
<dbReference type="EMBL" id="KN122133">
    <property type="protein sequence ID" value="KFO32727.1"/>
    <property type="molecule type" value="Genomic_DNA"/>
</dbReference>
<name>A0A091DNV5_FUKDA</name>
<organism evidence="2 3">
    <name type="scientific">Fukomys damarensis</name>
    <name type="common">Damaraland mole rat</name>
    <name type="synonym">Cryptomys damarensis</name>
    <dbReference type="NCBI Taxonomy" id="885580"/>
    <lineage>
        <taxon>Eukaryota</taxon>
        <taxon>Metazoa</taxon>
        <taxon>Chordata</taxon>
        <taxon>Craniata</taxon>
        <taxon>Vertebrata</taxon>
        <taxon>Euteleostomi</taxon>
        <taxon>Mammalia</taxon>
        <taxon>Eutheria</taxon>
        <taxon>Euarchontoglires</taxon>
        <taxon>Glires</taxon>
        <taxon>Rodentia</taxon>
        <taxon>Hystricomorpha</taxon>
        <taxon>Bathyergidae</taxon>
        <taxon>Fukomys</taxon>
    </lineage>
</organism>
<gene>
    <name evidence="2" type="ORF">H920_05896</name>
</gene>
<evidence type="ECO:0000313" key="2">
    <source>
        <dbReference type="EMBL" id="KFO32727.1"/>
    </source>
</evidence>
<protein>
    <submittedName>
        <fullName evidence="2">Uncharacterized protein</fullName>
    </submittedName>
</protein>
<evidence type="ECO:0000256" key="1">
    <source>
        <dbReference type="SAM" id="MobiDB-lite"/>
    </source>
</evidence>
<reference evidence="2 3" key="1">
    <citation type="submission" date="2013-11" db="EMBL/GenBank/DDBJ databases">
        <title>The Damaraland mole rat (Fukomys damarensis) genome and evolution of African mole rats.</title>
        <authorList>
            <person name="Gladyshev V.N."/>
            <person name="Fang X."/>
        </authorList>
    </citation>
    <scope>NUCLEOTIDE SEQUENCE [LARGE SCALE GENOMIC DNA]</scope>
    <source>
        <tissue evidence="2">Liver</tissue>
    </source>
</reference>
<accession>A0A091DNV5</accession>
<evidence type="ECO:0000313" key="3">
    <source>
        <dbReference type="Proteomes" id="UP000028990"/>
    </source>
</evidence>